<dbReference type="Gene3D" id="3.30.160.60">
    <property type="entry name" value="Classic Zinc Finger"/>
    <property type="match status" value="2"/>
</dbReference>
<feature type="domain" description="C2H2-type" evidence="7">
    <location>
        <begin position="78"/>
        <end position="102"/>
    </location>
</feature>
<keyword evidence="4" id="KW-0862">Zinc</keyword>
<feature type="domain" description="C2H2-type" evidence="7">
    <location>
        <begin position="106"/>
        <end position="134"/>
    </location>
</feature>
<feature type="domain" description="C2H2-type" evidence="7">
    <location>
        <begin position="50"/>
        <end position="73"/>
    </location>
</feature>
<dbReference type="PANTHER" id="PTHR24379:SF121">
    <property type="entry name" value="C2H2-TYPE DOMAIN-CONTAINING PROTEIN"/>
    <property type="match status" value="1"/>
</dbReference>
<dbReference type="InterPro" id="IPR036236">
    <property type="entry name" value="Znf_C2H2_sf"/>
</dbReference>
<reference evidence="8" key="2">
    <citation type="submission" date="2022-06" db="UniProtKB">
        <authorList>
            <consortium name="EnsemblMetazoa"/>
        </authorList>
    </citation>
    <scope>IDENTIFICATION</scope>
</reference>
<sequence>MPMTDDVMDIVNNEDDGVKDNDDDNSCGSGDGDSSDPTDSTTDKIPDDLYECRECKKQFKYKSWWLNHNTTHSVTGAHQCRYCPKLFKHRDNLERHFLTHFGGIGHDCTVCGRSFLLKHNLKMHIEMQHNLLVPHKCSKCKMNH</sequence>
<name>A0A8R2JUR2_ACYPI</name>
<evidence type="ECO:0000256" key="4">
    <source>
        <dbReference type="ARBA" id="ARBA00022833"/>
    </source>
</evidence>
<dbReference type="SUPFAM" id="SSF57667">
    <property type="entry name" value="beta-beta-alpha zinc fingers"/>
    <property type="match status" value="2"/>
</dbReference>
<keyword evidence="1" id="KW-0479">Metal-binding</keyword>
<dbReference type="InterPro" id="IPR013087">
    <property type="entry name" value="Znf_C2H2_type"/>
</dbReference>
<dbReference type="PANTHER" id="PTHR24379">
    <property type="entry name" value="KRAB AND ZINC FINGER DOMAIN-CONTAINING"/>
    <property type="match status" value="1"/>
</dbReference>
<dbReference type="AlphaFoldDB" id="A0A8R2JUR2"/>
<keyword evidence="9" id="KW-1185">Reference proteome</keyword>
<evidence type="ECO:0000256" key="6">
    <source>
        <dbReference type="SAM" id="MobiDB-lite"/>
    </source>
</evidence>
<dbReference type="EnsemblMetazoa" id="XM_029492032.1">
    <property type="protein sequence ID" value="XP_029347892.1"/>
    <property type="gene ID" value="LOC103310390"/>
</dbReference>
<evidence type="ECO:0000313" key="8">
    <source>
        <dbReference type="EnsemblMetazoa" id="XP_029347892.1"/>
    </source>
</evidence>
<evidence type="ECO:0000256" key="3">
    <source>
        <dbReference type="ARBA" id="ARBA00022771"/>
    </source>
</evidence>
<evidence type="ECO:0000313" key="9">
    <source>
        <dbReference type="Proteomes" id="UP000007819"/>
    </source>
</evidence>
<keyword evidence="2" id="KW-0677">Repeat</keyword>
<dbReference type="PROSITE" id="PS00028">
    <property type="entry name" value="ZINC_FINGER_C2H2_1"/>
    <property type="match status" value="3"/>
</dbReference>
<feature type="region of interest" description="Disordered" evidence="6">
    <location>
        <begin position="1"/>
        <end position="46"/>
    </location>
</feature>
<evidence type="ECO:0000256" key="5">
    <source>
        <dbReference type="PROSITE-ProRule" id="PRU00042"/>
    </source>
</evidence>
<dbReference type="RefSeq" id="XP_029347892.1">
    <property type="nucleotide sequence ID" value="XM_029492032.1"/>
</dbReference>
<organism evidence="8 9">
    <name type="scientific">Acyrthosiphon pisum</name>
    <name type="common">Pea aphid</name>
    <dbReference type="NCBI Taxonomy" id="7029"/>
    <lineage>
        <taxon>Eukaryota</taxon>
        <taxon>Metazoa</taxon>
        <taxon>Ecdysozoa</taxon>
        <taxon>Arthropoda</taxon>
        <taxon>Hexapoda</taxon>
        <taxon>Insecta</taxon>
        <taxon>Pterygota</taxon>
        <taxon>Neoptera</taxon>
        <taxon>Paraneoptera</taxon>
        <taxon>Hemiptera</taxon>
        <taxon>Sternorrhyncha</taxon>
        <taxon>Aphidomorpha</taxon>
        <taxon>Aphidoidea</taxon>
        <taxon>Aphididae</taxon>
        <taxon>Macrosiphini</taxon>
        <taxon>Acyrthosiphon</taxon>
    </lineage>
</organism>
<dbReference type="GeneID" id="103310390"/>
<evidence type="ECO:0000256" key="2">
    <source>
        <dbReference type="ARBA" id="ARBA00022737"/>
    </source>
</evidence>
<evidence type="ECO:0000259" key="7">
    <source>
        <dbReference type="PROSITE" id="PS50157"/>
    </source>
</evidence>
<dbReference type="OrthoDB" id="10004641at2759"/>
<reference evidence="9" key="1">
    <citation type="submission" date="2010-06" db="EMBL/GenBank/DDBJ databases">
        <authorList>
            <person name="Jiang H."/>
            <person name="Abraham K."/>
            <person name="Ali S."/>
            <person name="Alsbrooks S.L."/>
            <person name="Anim B.N."/>
            <person name="Anosike U.S."/>
            <person name="Attaway T."/>
            <person name="Bandaranaike D.P."/>
            <person name="Battles P.K."/>
            <person name="Bell S.N."/>
            <person name="Bell A.V."/>
            <person name="Beltran B."/>
            <person name="Bickham C."/>
            <person name="Bustamante Y."/>
            <person name="Caleb T."/>
            <person name="Canada A."/>
            <person name="Cardenas V."/>
            <person name="Carter K."/>
            <person name="Chacko J."/>
            <person name="Chandrabose M.N."/>
            <person name="Chavez D."/>
            <person name="Chavez A."/>
            <person name="Chen L."/>
            <person name="Chu H.-S."/>
            <person name="Claassen K.J."/>
            <person name="Cockrell R."/>
            <person name="Collins M."/>
            <person name="Cooper J.A."/>
            <person name="Cree A."/>
            <person name="Curry S.M."/>
            <person name="Da Y."/>
            <person name="Dao M.D."/>
            <person name="Das B."/>
            <person name="Davila M.-L."/>
            <person name="Davy-Carroll L."/>
            <person name="Denson S."/>
            <person name="Dinh H."/>
            <person name="Ebong V.E."/>
            <person name="Edwards J.R."/>
            <person name="Egan A."/>
            <person name="El-Daye J."/>
            <person name="Escobedo L."/>
            <person name="Fernandez S."/>
            <person name="Fernando P.R."/>
            <person name="Flagg N."/>
            <person name="Forbes L.D."/>
            <person name="Fowler R.G."/>
            <person name="Fu Q."/>
            <person name="Gabisi R.A."/>
            <person name="Ganer J."/>
            <person name="Garbino Pronczuk A."/>
            <person name="Garcia R.M."/>
            <person name="Garner T."/>
            <person name="Garrett T.E."/>
            <person name="Gonzalez D.A."/>
            <person name="Hamid H."/>
            <person name="Hawkins E.S."/>
            <person name="Hirani K."/>
            <person name="Hogues M.E."/>
            <person name="Hollins B."/>
            <person name="Hsiao C.-H."/>
            <person name="Jabil R."/>
            <person name="James M.L."/>
            <person name="Jhangiani S.N."/>
            <person name="Johnson B."/>
            <person name="Johnson Q."/>
            <person name="Joshi V."/>
            <person name="Kalu J.B."/>
            <person name="Kam C."/>
            <person name="Kashfia A."/>
            <person name="Keebler J."/>
            <person name="Kisamo H."/>
            <person name="Kovar C.L."/>
            <person name="Lago L.A."/>
            <person name="Lai C.-Y."/>
            <person name="Laidlaw J."/>
            <person name="Lara F."/>
            <person name="Le T.-K."/>
            <person name="Lee S.L."/>
            <person name="Legall F.H."/>
            <person name="Lemon S.J."/>
            <person name="Lewis L.R."/>
            <person name="Li B."/>
            <person name="Liu Y."/>
            <person name="Liu Y.-S."/>
            <person name="Lopez J."/>
            <person name="Lozado R.J."/>
            <person name="Lu J."/>
            <person name="Madu R.C."/>
            <person name="Maheshwari M."/>
            <person name="Maheshwari R."/>
            <person name="Malloy K."/>
            <person name="Martinez E."/>
            <person name="Mathew T."/>
            <person name="Mercado I.C."/>
            <person name="Mercado C."/>
            <person name="Meyer B."/>
            <person name="Montgomery K."/>
            <person name="Morgan M.B."/>
            <person name="Munidasa M."/>
            <person name="Nazareth L.V."/>
            <person name="Nelson J."/>
            <person name="Ng B.M."/>
            <person name="Nguyen N.B."/>
            <person name="Nguyen P.Q."/>
            <person name="Nguyen T."/>
            <person name="Obregon M."/>
            <person name="Okwuonu G.O."/>
            <person name="Onwere C.G."/>
            <person name="Orozco G."/>
            <person name="Parra A."/>
            <person name="Patel S."/>
            <person name="Patil S."/>
            <person name="Perez A."/>
            <person name="Perez Y."/>
            <person name="Pham C."/>
            <person name="Primus E.L."/>
            <person name="Pu L.-L."/>
            <person name="Puazo M."/>
            <person name="Qin X."/>
            <person name="Quiroz J.B."/>
            <person name="Reese J."/>
            <person name="Richards S."/>
            <person name="Rives C.M."/>
            <person name="Robberts R."/>
            <person name="Ruiz S.J."/>
            <person name="Ruiz M.J."/>
            <person name="Santibanez J."/>
            <person name="Schneider B.W."/>
            <person name="Sisson I."/>
            <person name="Smith M."/>
            <person name="Sodergren E."/>
            <person name="Song X.-Z."/>
            <person name="Song B.B."/>
            <person name="Summersgill H."/>
            <person name="Thelus R."/>
            <person name="Thornton R.D."/>
            <person name="Trejos Z.Y."/>
            <person name="Usmani K."/>
            <person name="Vattathil S."/>
            <person name="Villasana D."/>
            <person name="Walker D.L."/>
            <person name="Wang S."/>
            <person name="Wang K."/>
            <person name="White C.S."/>
            <person name="Williams A.C."/>
            <person name="Williamson J."/>
            <person name="Wilson K."/>
            <person name="Woghiren I.O."/>
            <person name="Woodworth J.R."/>
            <person name="Worley K.C."/>
            <person name="Wright R.A."/>
            <person name="Wu W."/>
            <person name="Young L."/>
            <person name="Zhang L."/>
            <person name="Zhang J."/>
            <person name="Zhu Y."/>
            <person name="Muzny D.M."/>
            <person name="Weinstock G."/>
            <person name="Gibbs R.A."/>
        </authorList>
    </citation>
    <scope>NUCLEOTIDE SEQUENCE [LARGE SCALE GENOMIC DNA]</scope>
    <source>
        <strain evidence="9">LSR1</strain>
    </source>
</reference>
<dbReference type="PROSITE" id="PS50157">
    <property type="entry name" value="ZINC_FINGER_C2H2_2"/>
    <property type="match status" value="3"/>
</dbReference>
<protein>
    <recommendedName>
        <fullName evidence="7">C2H2-type domain-containing protein</fullName>
    </recommendedName>
</protein>
<dbReference type="SMART" id="SM00355">
    <property type="entry name" value="ZnF_C2H2"/>
    <property type="match status" value="3"/>
</dbReference>
<dbReference type="Proteomes" id="UP000007819">
    <property type="component" value="Unassembled WGS sequence"/>
</dbReference>
<feature type="compositionally biased region" description="Acidic residues" evidence="6">
    <location>
        <begin position="1"/>
        <end position="25"/>
    </location>
</feature>
<proteinExistence type="predicted"/>
<evidence type="ECO:0000256" key="1">
    <source>
        <dbReference type="ARBA" id="ARBA00022723"/>
    </source>
</evidence>
<keyword evidence="3 5" id="KW-0863">Zinc-finger</keyword>
<dbReference type="GO" id="GO:0008270">
    <property type="term" value="F:zinc ion binding"/>
    <property type="evidence" value="ECO:0007669"/>
    <property type="project" value="UniProtKB-KW"/>
</dbReference>
<dbReference type="Pfam" id="PF00096">
    <property type="entry name" value="zf-C2H2"/>
    <property type="match status" value="2"/>
</dbReference>
<dbReference type="KEGG" id="api:103310390"/>
<accession>A0A8R2JUR2</accession>